<dbReference type="Proteomes" id="UP001150581">
    <property type="component" value="Unassembled WGS sequence"/>
</dbReference>
<dbReference type="EMBL" id="JANBPG010001770">
    <property type="protein sequence ID" value="KAJ1888369.1"/>
    <property type="molecule type" value="Genomic_DNA"/>
</dbReference>
<sequence length="327" mass="34290">MFSISALSPPTTPRGPIFSPRQSEAPWSMHALSLESPGKRVKLNPVPSTFSKPSFPRNNNKNMFIRSATLASRRLKNAPTSIAPLQMSSTRVEPETQSLSTGLSPIVKSLSIMSKANKPSGLQIESRQQSPAACESTPSPSLTFRLQKSTPAKIAQAKGVAVPRLSLAIPTGLISPPSANSTPKRRPPPLSFGSLASPAISKSMSPSLPQTPGTAGFASFSPPNIMEDLMFGEASPSFYAQKTPPPASWVPTFFVTPPTPVAADSCAGSQSGSVGAKLGSGACTLSPSTPPWPKSGSGLQKTIFDHIGKNQLSTMDLRGYMAISMSS</sequence>
<keyword evidence="2" id="KW-1185">Reference proteome</keyword>
<proteinExistence type="predicted"/>
<organism evidence="1 2">
    <name type="scientific">Kickxella alabastrina</name>
    <dbReference type="NCBI Taxonomy" id="61397"/>
    <lineage>
        <taxon>Eukaryota</taxon>
        <taxon>Fungi</taxon>
        <taxon>Fungi incertae sedis</taxon>
        <taxon>Zoopagomycota</taxon>
        <taxon>Kickxellomycotina</taxon>
        <taxon>Kickxellomycetes</taxon>
        <taxon>Kickxellales</taxon>
        <taxon>Kickxellaceae</taxon>
        <taxon>Kickxella</taxon>
    </lineage>
</organism>
<reference evidence="1" key="1">
    <citation type="submission" date="2022-07" db="EMBL/GenBank/DDBJ databases">
        <title>Phylogenomic reconstructions and comparative analyses of Kickxellomycotina fungi.</title>
        <authorList>
            <person name="Reynolds N.K."/>
            <person name="Stajich J.E."/>
            <person name="Barry K."/>
            <person name="Grigoriev I.V."/>
            <person name="Crous P."/>
            <person name="Smith M.E."/>
        </authorList>
    </citation>
    <scope>NUCLEOTIDE SEQUENCE</scope>
    <source>
        <strain evidence="1">Benny 63K</strain>
    </source>
</reference>
<name>A0ACC1I649_9FUNG</name>
<evidence type="ECO:0000313" key="2">
    <source>
        <dbReference type="Proteomes" id="UP001150581"/>
    </source>
</evidence>
<protein>
    <submittedName>
        <fullName evidence="1">Uncharacterized protein</fullName>
    </submittedName>
</protein>
<accession>A0ACC1I649</accession>
<comment type="caution">
    <text evidence="1">The sequence shown here is derived from an EMBL/GenBank/DDBJ whole genome shotgun (WGS) entry which is preliminary data.</text>
</comment>
<gene>
    <name evidence="1" type="ORF">LPJ66_008614</name>
</gene>
<evidence type="ECO:0000313" key="1">
    <source>
        <dbReference type="EMBL" id="KAJ1888369.1"/>
    </source>
</evidence>